<dbReference type="OrthoDB" id="39659at2759"/>
<keyword evidence="6" id="KW-0687">Ribonucleoprotein</keyword>
<dbReference type="GO" id="GO:0005763">
    <property type="term" value="C:mitochondrial small ribosomal subunit"/>
    <property type="evidence" value="ECO:0007669"/>
    <property type="project" value="TreeGrafter"/>
</dbReference>
<gene>
    <name evidence="8" type="ORF">RHTO0S_16e00320g</name>
</gene>
<dbReference type="SUPFAM" id="SSF52540">
    <property type="entry name" value="P-loop containing nucleoside triphosphate hydrolases"/>
    <property type="match status" value="1"/>
</dbReference>
<dbReference type="PANTHER" id="PTHR12810">
    <property type="entry name" value="MITOCHONDRIAL 28S RIBOSOMAL PROTEIN S29"/>
    <property type="match status" value="1"/>
</dbReference>
<dbReference type="Pfam" id="PF10236">
    <property type="entry name" value="DAP3"/>
    <property type="match status" value="1"/>
</dbReference>
<reference evidence="8" key="1">
    <citation type="journal article" date="2014" name="Genome Announc.">
        <title>Draft genome sequence of Rhodosporidium toruloides CECT1137, an oleaginous yeast of biotechnological interest.</title>
        <authorList>
            <person name="Morin N."/>
            <person name="Calcas X."/>
            <person name="Devillers H."/>
            <person name="Durrens P."/>
            <person name="Sherman D.J."/>
            <person name="Nicaud J.-M."/>
            <person name="Neuveglise C."/>
        </authorList>
    </citation>
    <scope>NUCLEOTIDE SEQUENCE</scope>
    <source>
        <strain evidence="8">CECT1137</strain>
    </source>
</reference>
<evidence type="ECO:0000256" key="1">
    <source>
        <dbReference type="ARBA" id="ARBA00004173"/>
    </source>
</evidence>
<evidence type="ECO:0000256" key="4">
    <source>
        <dbReference type="ARBA" id="ARBA00022980"/>
    </source>
</evidence>
<dbReference type="InterPro" id="IPR019368">
    <property type="entry name" value="Ribosomal_mS29"/>
</dbReference>
<comment type="subcellular location">
    <subcellularLocation>
        <location evidence="1">Mitochondrion</location>
    </subcellularLocation>
</comment>
<evidence type="ECO:0000256" key="3">
    <source>
        <dbReference type="ARBA" id="ARBA00022946"/>
    </source>
</evidence>
<dbReference type="InterPro" id="IPR027417">
    <property type="entry name" value="P-loop_NTPase"/>
</dbReference>
<dbReference type="GO" id="GO:0003735">
    <property type="term" value="F:structural constituent of ribosome"/>
    <property type="evidence" value="ECO:0007669"/>
    <property type="project" value="TreeGrafter"/>
</dbReference>
<evidence type="ECO:0000256" key="6">
    <source>
        <dbReference type="ARBA" id="ARBA00023274"/>
    </source>
</evidence>
<organism evidence="8">
    <name type="scientific">Rhodotorula toruloides</name>
    <name type="common">Yeast</name>
    <name type="synonym">Rhodosporidium toruloides</name>
    <dbReference type="NCBI Taxonomy" id="5286"/>
    <lineage>
        <taxon>Eukaryota</taxon>
        <taxon>Fungi</taxon>
        <taxon>Dikarya</taxon>
        <taxon>Basidiomycota</taxon>
        <taxon>Pucciniomycotina</taxon>
        <taxon>Microbotryomycetes</taxon>
        <taxon>Sporidiobolales</taxon>
        <taxon>Sporidiobolaceae</taxon>
        <taxon>Rhodotorula</taxon>
    </lineage>
</organism>
<dbReference type="AlphaFoldDB" id="A0A061BJF6"/>
<comment type="similarity">
    <text evidence="2">Belongs to the mitochondrion-specific ribosomal protein mS29 family.</text>
</comment>
<accession>A0A061BJF6</accession>
<evidence type="ECO:0000256" key="5">
    <source>
        <dbReference type="ARBA" id="ARBA00023128"/>
    </source>
</evidence>
<keyword evidence="5" id="KW-0496">Mitochondrion</keyword>
<proteinExistence type="inferred from homology"/>
<name>A0A061BJF6_RHOTO</name>
<evidence type="ECO:0000256" key="2">
    <source>
        <dbReference type="ARBA" id="ARBA00009863"/>
    </source>
</evidence>
<evidence type="ECO:0000313" key="8">
    <source>
        <dbReference type="EMBL" id="CDR48057.1"/>
    </source>
</evidence>
<keyword evidence="4" id="KW-0689">Ribosomal protein</keyword>
<dbReference type="PANTHER" id="PTHR12810:SF0">
    <property type="entry name" value="SMALL RIBOSOMAL SUBUNIT PROTEIN MS29"/>
    <property type="match status" value="1"/>
</dbReference>
<sequence>MSGRPAVASMLRTVPQARTFASTSAALAPPLPGSKGAMYARNKRAIFGKGEEEAEGTRSATRSSLQEIMMRPPDLNHLEALDPDAVGPRAVGQPKAYPEPVFKSLKAYQLPRPIERFHRLTPRPAAVVRDATVQIAQALDEASKASSREMRYLLAGPQGVGKSILLLQAASYAQSKGWVVLYIPEATRLVDSSAPYSYSSNLALFEQPTLALDLLNRWSSGNAEAFKSLKTSKDWAFGDVKVAQGKPLADLAKAAGRDEKIPTLVLEAVMEELSAQKQQPVLLAADECEGLFVRTKYVDPSYRKLEPFHLVIPRLLLDYMAGLRQFASGAVVFAHSSAGLALAPALQDFVKPRVDSTRLDPYPSIYDRAGSPNYPIYQEVLRSGVHRFDVPARLSKEEAAGIVELVRAFRGNREAVDDRAFLEHYVAADANAGLFFRALSKNPII</sequence>
<dbReference type="EMBL" id="LK052951">
    <property type="protein sequence ID" value="CDR48057.1"/>
    <property type="molecule type" value="Genomic_DNA"/>
</dbReference>
<protein>
    <recommendedName>
        <fullName evidence="7">Small ribosomal subunit protein mS29</fullName>
    </recommendedName>
</protein>
<keyword evidence="3" id="KW-0809">Transit peptide</keyword>
<evidence type="ECO:0000256" key="7">
    <source>
        <dbReference type="ARBA" id="ARBA00035140"/>
    </source>
</evidence>